<dbReference type="SUPFAM" id="SSF144000">
    <property type="entry name" value="Oxysterol-binding protein-like"/>
    <property type="match status" value="1"/>
</dbReference>
<gene>
    <name evidence="2" type="ORF">CEUR00632_LOCUS11561</name>
</gene>
<organism evidence="2">
    <name type="scientific">Chlamydomonas euryale</name>
    <dbReference type="NCBI Taxonomy" id="1486919"/>
    <lineage>
        <taxon>Eukaryota</taxon>
        <taxon>Viridiplantae</taxon>
        <taxon>Chlorophyta</taxon>
        <taxon>core chlorophytes</taxon>
        <taxon>Chlorophyceae</taxon>
        <taxon>CS clade</taxon>
        <taxon>Chlamydomonadales</taxon>
        <taxon>Chlamydomonadaceae</taxon>
        <taxon>Chlamydomonas</taxon>
    </lineage>
</organism>
<sequence>MSPYDSRHQRHTDSGSASKQDCIVGDSEDSDCVATAMAKMSMKHHHNDDDLDQEGDKSGDGGWSFDTPEDKAQLKAQRAQLWSWLKSVGANIFQEGINLTKISLPVCLFEARSFLERITTNWDYLDFLVEAANADDPVTRMKWVVAFAIGGLSRQVSFHKPFNPILGETFQAKYPNGVEVFCEQISHHPPVSSWQVIDPDGKFMFYGNGNWVAGIKGNAVKGRQTGINCVQFADGSKISYELPGILVKGVLWGHRCIKYGGEMHFKDEKNGVACEVSIDPQPHQSFIGSFFRSKKSCGYVPDLVKGTLTKGGQAVDTCNGNWLTHLEWQKGLGKNDKNSVRVWERRSTPASRTVPVENPLASDARNREDVVHLKANNQPLSQEWKHKLEVKQRNDRKLRKEGGGYEH</sequence>
<dbReference type="InterPro" id="IPR037239">
    <property type="entry name" value="OSBP_sf"/>
</dbReference>
<evidence type="ECO:0008006" key="3">
    <source>
        <dbReference type="Google" id="ProtNLM"/>
    </source>
</evidence>
<dbReference type="Gene3D" id="2.40.160.120">
    <property type="match status" value="1"/>
</dbReference>
<protein>
    <recommendedName>
        <fullName evidence="3">Oxysterol-binding protein</fullName>
    </recommendedName>
</protein>
<dbReference type="GO" id="GO:0016020">
    <property type="term" value="C:membrane"/>
    <property type="evidence" value="ECO:0007669"/>
    <property type="project" value="TreeGrafter"/>
</dbReference>
<reference evidence="2" key="1">
    <citation type="submission" date="2021-01" db="EMBL/GenBank/DDBJ databases">
        <authorList>
            <person name="Corre E."/>
            <person name="Pelletier E."/>
            <person name="Niang G."/>
            <person name="Scheremetjew M."/>
            <person name="Finn R."/>
            <person name="Kale V."/>
            <person name="Holt S."/>
            <person name="Cochrane G."/>
            <person name="Meng A."/>
            <person name="Brown T."/>
            <person name="Cohen L."/>
        </authorList>
    </citation>
    <scope>NUCLEOTIDE SEQUENCE</scope>
    <source>
        <strain evidence="2">CCMP219</strain>
    </source>
</reference>
<dbReference type="InterPro" id="IPR000648">
    <property type="entry name" value="Oxysterol-bd"/>
</dbReference>
<feature type="region of interest" description="Disordered" evidence="1">
    <location>
        <begin position="43"/>
        <end position="68"/>
    </location>
</feature>
<dbReference type="PANTHER" id="PTHR10972:SF148">
    <property type="entry name" value="OXYSTEROL-BINDING PROTEIN 9"/>
    <property type="match status" value="1"/>
</dbReference>
<proteinExistence type="predicted"/>
<evidence type="ECO:0000256" key="1">
    <source>
        <dbReference type="SAM" id="MobiDB-lite"/>
    </source>
</evidence>
<accession>A0A7R9VFB2</accession>
<dbReference type="GO" id="GO:0032934">
    <property type="term" value="F:sterol binding"/>
    <property type="evidence" value="ECO:0007669"/>
    <property type="project" value="TreeGrafter"/>
</dbReference>
<dbReference type="GO" id="GO:0005829">
    <property type="term" value="C:cytosol"/>
    <property type="evidence" value="ECO:0007669"/>
    <property type="project" value="TreeGrafter"/>
</dbReference>
<evidence type="ECO:0000313" key="2">
    <source>
        <dbReference type="EMBL" id="CAD8292596.1"/>
    </source>
</evidence>
<name>A0A7R9VFB2_9CHLO</name>
<dbReference type="PANTHER" id="PTHR10972">
    <property type="entry name" value="OXYSTEROL-BINDING PROTEIN-RELATED"/>
    <property type="match status" value="1"/>
</dbReference>
<feature type="compositionally biased region" description="Basic and acidic residues" evidence="1">
    <location>
        <begin position="383"/>
        <end position="407"/>
    </location>
</feature>
<feature type="region of interest" description="Disordered" evidence="1">
    <location>
        <begin position="1"/>
        <end position="25"/>
    </location>
</feature>
<feature type="compositionally biased region" description="Basic and acidic residues" evidence="1">
    <location>
        <begin position="1"/>
        <end position="13"/>
    </location>
</feature>
<dbReference type="Pfam" id="PF01237">
    <property type="entry name" value="Oxysterol_BP"/>
    <property type="match status" value="1"/>
</dbReference>
<dbReference type="EMBL" id="HBEC01025200">
    <property type="protein sequence ID" value="CAD8292596.1"/>
    <property type="molecule type" value="Transcribed_RNA"/>
</dbReference>
<feature type="region of interest" description="Disordered" evidence="1">
    <location>
        <begin position="375"/>
        <end position="407"/>
    </location>
</feature>
<dbReference type="AlphaFoldDB" id="A0A7R9VFB2"/>